<accession>A0A8T0GW45</accession>
<keyword evidence="3" id="KW-0698">rRNA processing</keyword>
<keyword evidence="10" id="KW-1185">Reference proteome</keyword>
<dbReference type="AlphaFoldDB" id="A0A8T0GW45"/>
<dbReference type="EMBL" id="CM026430">
    <property type="protein sequence ID" value="KAG0562539.1"/>
    <property type="molecule type" value="Genomic_DNA"/>
</dbReference>
<evidence type="ECO:0000313" key="9">
    <source>
        <dbReference type="EMBL" id="KAG0562539.1"/>
    </source>
</evidence>
<evidence type="ECO:0000256" key="5">
    <source>
        <dbReference type="ARBA" id="ARBA00037300"/>
    </source>
</evidence>
<dbReference type="GO" id="GO:0006364">
    <property type="term" value="P:rRNA processing"/>
    <property type="evidence" value="ECO:0007669"/>
    <property type="project" value="UniProtKB-KW"/>
</dbReference>
<dbReference type="InterPro" id="IPR057776">
    <property type="entry name" value="UTP23_sensor"/>
</dbReference>
<organism evidence="9 10">
    <name type="scientific">Ceratodon purpureus</name>
    <name type="common">Fire moss</name>
    <name type="synonym">Dicranum purpureum</name>
    <dbReference type="NCBI Taxonomy" id="3225"/>
    <lineage>
        <taxon>Eukaryota</taxon>
        <taxon>Viridiplantae</taxon>
        <taxon>Streptophyta</taxon>
        <taxon>Embryophyta</taxon>
        <taxon>Bryophyta</taxon>
        <taxon>Bryophytina</taxon>
        <taxon>Bryopsida</taxon>
        <taxon>Dicranidae</taxon>
        <taxon>Pseudoditrichales</taxon>
        <taxon>Ditrichaceae</taxon>
        <taxon>Ceratodon</taxon>
    </lineage>
</organism>
<comment type="subcellular location">
    <subcellularLocation>
        <location evidence="1">Nucleus</location>
        <location evidence="1">Nucleolus</location>
    </subcellularLocation>
</comment>
<keyword evidence="2" id="KW-0690">Ribosome biogenesis</keyword>
<dbReference type="SUPFAM" id="SSF88723">
    <property type="entry name" value="PIN domain-like"/>
    <property type="match status" value="1"/>
</dbReference>
<dbReference type="InterPro" id="IPR006984">
    <property type="entry name" value="Fcf1/UTP23"/>
</dbReference>
<reference evidence="9" key="1">
    <citation type="submission" date="2020-06" db="EMBL/GenBank/DDBJ databases">
        <title>WGS assembly of Ceratodon purpureus strain R40.</title>
        <authorList>
            <person name="Carey S.B."/>
            <person name="Jenkins J."/>
            <person name="Shu S."/>
            <person name="Lovell J.T."/>
            <person name="Sreedasyam A."/>
            <person name="Maumus F."/>
            <person name="Tiley G.P."/>
            <person name="Fernandez-Pozo N."/>
            <person name="Barry K."/>
            <person name="Chen C."/>
            <person name="Wang M."/>
            <person name="Lipzen A."/>
            <person name="Daum C."/>
            <person name="Saski C.A."/>
            <person name="Payton A.C."/>
            <person name="Mcbreen J.C."/>
            <person name="Conrad R.E."/>
            <person name="Kollar L.M."/>
            <person name="Olsson S."/>
            <person name="Huttunen S."/>
            <person name="Landis J.B."/>
            <person name="Wickett N.J."/>
            <person name="Johnson M.G."/>
            <person name="Rensing S.A."/>
            <person name="Grimwood J."/>
            <person name="Schmutz J."/>
            <person name="Mcdaniel S.F."/>
        </authorList>
    </citation>
    <scope>NUCLEOTIDE SEQUENCE</scope>
    <source>
        <strain evidence="9">R40</strain>
    </source>
</reference>
<evidence type="ECO:0000259" key="8">
    <source>
        <dbReference type="Pfam" id="PF24779"/>
    </source>
</evidence>
<name>A0A8T0GW45_CERPU</name>
<keyword evidence="4" id="KW-0539">Nucleus</keyword>
<dbReference type="CDD" id="cd08553">
    <property type="entry name" value="PIN_Fcf1-like"/>
    <property type="match status" value="1"/>
</dbReference>
<proteinExistence type="inferred from homology"/>
<dbReference type="PANTHER" id="PTHR12416">
    <property type="entry name" value="RRNA-PROCESSING PROTEIN UTP23 HOMOLOG"/>
    <property type="match status" value="1"/>
</dbReference>
<feature type="domain" description="UTP23 sensor motif region" evidence="8">
    <location>
        <begin position="232"/>
        <end position="248"/>
    </location>
</feature>
<feature type="region of interest" description="Disordered" evidence="7">
    <location>
        <begin position="178"/>
        <end position="298"/>
    </location>
</feature>
<comment type="caution">
    <text evidence="9">The sequence shown here is derived from an EMBL/GenBank/DDBJ whole genome shotgun (WGS) entry which is preliminary data.</text>
</comment>
<dbReference type="GO" id="GO:0032040">
    <property type="term" value="C:small-subunit processome"/>
    <property type="evidence" value="ECO:0007669"/>
    <property type="project" value="InterPro"/>
</dbReference>
<evidence type="ECO:0000256" key="1">
    <source>
        <dbReference type="ARBA" id="ARBA00004604"/>
    </source>
</evidence>
<dbReference type="Proteomes" id="UP000822688">
    <property type="component" value="Chromosome 9"/>
</dbReference>
<comment type="similarity">
    <text evidence="6">Belongs to the UTP23/FCF1 family. UTP23 subfamily.</text>
</comment>
<dbReference type="Pfam" id="PF04900">
    <property type="entry name" value="Fcf1"/>
    <property type="match status" value="1"/>
</dbReference>
<dbReference type="Gene3D" id="3.40.50.1010">
    <property type="entry name" value="5'-nuclease"/>
    <property type="match status" value="1"/>
</dbReference>
<dbReference type="Pfam" id="PF24779">
    <property type="entry name" value="UTP23_sensor"/>
    <property type="match status" value="1"/>
</dbReference>
<evidence type="ECO:0000256" key="7">
    <source>
        <dbReference type="SAM" id="MobiDB-lite"/>
    </source>
</evidence>
<dbReference type="FunFam" id="3.40.50.1010:FF:000006">
    <property type="entry name" value="rRNA-processing protein UTP23 homolog"/>
    <property type="match status" value="1"/>
</dbReference>
<comment type="function">
    <text evidence="5">Involved in rRNA-processing and ribosome biogenesis.</text>
</comment>
<gene>
    <name evidence="9" type="ORF">KC19_9G154600</name>
</gene>
<evidence type="ECO:0000256" key="6">
    <source>
        <dbReference type="ARBA" id="ARBA00038503"/>
    </source>
</evidence>
<dbReference type="InterPro" id="IPR029060">
    <property type="entry name" value="PIN-like_dom_sf"/>
</dbReference>
<evidence type="ECO:0000313" key="10">
    <source>
        <dbReference type="Proteomes" id="UP000822688"/>
    </source>
</evidence>
<sequence>MRVKKQKQLRRHVSFYKTCFGFREPFKVLCDGTFVHHNLQQRLGGLQDSLSALLGAPAKPLVTRCVVAELKKLGEAYSGSALAARRLDLIRCEHEPFLPAAECVATLVGSHNEEHYFVATQDLDLRKKLRKVYGGALIYANNTSLVLEPPSDTQKQYAKMGELERNRLSEREKHLLKLRQEKLSKKEGDAKGENGEKGNDVAADGSSEPSERKKNAKGNRNPLGVADRPVFKRKRVKGPNPLSCKKKKTNKGEQKNSDQKTAATAGGVEAQEKKKKRKRRKNSTQSSEPAKIDNLAAS</sequence>
<evidence type="ECO:0000256" key="2">
    <source>
        <dbReference type="ARBA" id="ARBA00022517"/>
    </source>
</evidence>
<feature type="compositionally biased region" description="Basic and acidic residues" evidence="7">
    <location>
        <begin position="178"/>
        <end position="199"/>
    </location>
</feature>
<protein>
    <recommendedName>
        <fullName evidence="8">UTP23 sensor motif region domain-containing protein</fullName>
    </recommendedName>
</protein>
<feature type="compositionally biased region" description="Basic residues" evidence="7">
    <location>
        <begin position="273"/>
        <end position="282"/>
    </location>
</feature>
<evidence type="ECO:0000256" key="3">
    <source>
        <dbReference type="ARBA" id="ARBA00022552"/>
    </source>
</evidence>
<evidence type="ECO:0000256" key="4">
    <source>
        <dbReference type="ARBA" id="ARBA00023242"/>
    </source>
</evidence>